<dbReference type="OrthoDB" id="2016320at2759"/>
<evidence type="ECO:0000259" key="6">
    <source>
        <dbReference type="PROSITE" id="PS51266"/>
    </source>
</evidence>
<evidence type="ECO:0000313" key="9">
    <source>
        <dbReference type="Proteomes" id="UP000323000"/>
    </source>
</evidence>
<evidence type="ECO:0000256" key="3">
    <source>
        <dbReference type="ARBA" id="ARBA00022833"/>
    </source>
</evidence>
<dbReference type="Pfam" id="PF13639">
    <property type="entry name" value="zf-RING_2"/>
    <property type="match status" value="1"/>
</dbReference>
<gene>
    <name evidence="8" type="ORF">EZV62_000366</name>
</gene>
<evidence type="ECO:0000256" key="4">
    <source>
        <dbReference type="PROSITE-ProRule" id="PRU00601"/>
    </source>
</evidence>
<proteinExistence type="predicted"/>
<protein>
    <recommendedName>
        <fullName evidence="10">RING-type domain-containing protein</fullName>
    </recommendedName>
</protein>
<dbReference type="InterPro" id="IPR037275">
    <property type="entry name" value="Znf_CTCHY_sf"/>
</dbReference>
<dbReference type="SMART" id="SM00184">
    <property type="entry name" value="RING"/>
    <property type="match status" value="1"/>
</dbReference>
<feature type="domain" description="CTCHY-type" evidence="7">
    <location>
        <begin position="88"/>
        <end position="152"/>
    </location>
</feature>
<name>A0A5C7IQV4_9ROSI</name>
<dbReference type="InterPro" id="IPR001841">
    <property type="entry name" value="Znf_RING"/>
</dbReference>
<dbReference type="Proteomes" id="UP000323000">
    <property type="component" value="Chromosome 1"/>
</dbReference>
<evidence type="ECO:0000259" key="7">
    <source>
        <dbReference type="PROSITE" id="PS51270"/>
    </source>
</evidence>
<dbReference type="GO" id="GO:0008270">
    <property type="term" value="F:zinc ion binding"/>
    <property type="evidence" value="ECO:0007669"/>
    <property type="project" value="UniProtKB-KW"/>
</dbReference>
<evidence type="ECO:0000313" key="8">
    <source>
        <dbReference type="EMBL" id="TXG71787.1"/>
    </source>
</evidence>
<organism evidence="8 9">
    <name type="scientific">Acer yangbiense</name>
    <dbReference type="NCBI Taxonomy" id="1000413"/>
    <lineage>
        <taxon>Eukaryota</taxon>
        <taxon>Viridiplantae</taxon>
        <taxon>Streptophyta</taxon>
        <taxon>Embryophyta</taxon>
        <taxon>Tracheophyta</taxon>
        <taxon>Spermatophyta</taxon>
        <taxon>Magnoliopsida</taxon>
        <taxon>eudicotyledons</taxon>
        <taxon>Gunneridae</taxon>
        <taxon>Pentapetalae</taxon>
        <taxon>rosids</taxon>
        <taxon>malvids</taxon>
        <taxon>Sapindales</taxon>
        <taxon>Sapindaceae</taxon>
        <taxon>Hippocastanoideae</taxon>
        <taxon>Acereae</taxon>
        <taxon>Acer</taxon>
    </lineage>
</organism>
<dbReference type="CDD" id="cd16464">
    <property type="entry name" value="RING-H2_Pirh2-like"/>
    <property type="match status" value="1"/>
</dbReference>
<dbReference type="SUPFAM" id="SSF161245">
    <property type="entry name" value="Zinc hairpin stack"/>
    <property type="match status" value="1"/>
</dbReference>
<dbReference type="InterPro" id="IPR013083">
    <property type="entry name" value="Znf_RING/FYVE/PHD"/>
</dbReference>
<feature type="domain" description="CHY-type" evidence="6">
    <location>
        <begin position="11"/>
        <end position="86"/>
    </location>
</feature>
<evidence type="ECO:0000256" key="1">
    <source>
        <dbReference type="ARBA" id="ARBA00022723"/>
    </source>
</evidence>
<dbReference type="AlphaFoldDB" id="A0A5C7IQV4"/>
<reference evidence="9" key="1">
    <citation type="journal article" date="2019" name="Gigascience">
        <title>De novo genome assembly of the endangered Acer yangbiense, a plant species with extremely small populations endemic to Yunnan Province, China.</title>
        <authorList>
            <person name="Yang J."/>
            <person name="Wariss H.M."/>
            <person name="Tao L."/>
            <person name="Zhang R."/>
            <person name="Yun Q."/>
            <person name="Hollingsworth P."/>
            <person name="Dao Z."/>
            <person name="Luo G."/>
            <person name="Guo H."/>
            <person name="Ma Y."/>
            <person name="Sun W."/>
        </authorList>
    </citation>
    <scope>NUCLEOTIDE SEQUENCE [LARGE SCALE GENOMIC DNA]</scope>
    <source>
        <strain evidence="9">cv. Malutang</strain>
    </source>
</reference>
<sequence>MEGSANERLDFGKMGYGCKHYRRRCKIRAPCCNEIFECRHCHNEAVGMLKNPYDRHEINRLEVTQVICSVCDTEQQVARVCTNCGVNMGEYFCEICKFYDDDTEKQQFHCDDCGICRVGGLENFFHCEKCGSCYSISLRDNHMCVENSMRHHCPICYEYLFDSLKDTAVMKCGHTMHKECYHEMIKHDKYCCPICSKSIIDMSRTWKRIDEEIEATMMPEDYRYRKITDSSLPIFKSSFRPTLRISINFINGNTATPSVPALSAPQLFVKMLGNRLQTPRDMMCSMMTSKASFSSETTSSVEGTPTETVKELSDKILESVNVKRTMSPNSWTWSLIENCKNHEDIKILFNVLENLRRFRLSNLRIHDNFNCNLCREVTKACVRVGALDFAKKALWKHNMYGLTPSVGSAHHILLYAKDHKDTKLMAEVMKLLKVNGLPLQPGTADIVFRICYDTDDSELISKYAKRFVMAGVKLREPSFEIWMEFAAKIGDTESLWKIEKLRSESMKQHSLGTGFSCTKGFLLESKPGEAAAVIQILNQTLSDAKKPGIMVELQKLVNEWPFEVIKRQKPEDKKALATALKSDIPAMVAALLSEGLKVNVNLDDLAREDGVLS</sequence>
<keyword evidence="2 4" id="KW-0863">Zinc-finger</keyword>
<dbReference type="InterPro" id="IPR017921">
    <property type="entry name" value="Znf_CTCHY"/>
</dbReference>
<dbReference type="Pfam" id="PF05495">
    <property type="entry name" value="zf-CHY"/>
    <property type="match status" value="1"/>
</dbReference>
<dbReference type="PROSITE" id="PS51270">
    <property type="entry name" value="ZF_CTCHY"/>
    <property type="match status" value="1"/>
</dbReference>
<comment type="caution">
    <text evidence="8">The sequence shown here is derived from an EMBL/GenBank/DDBJ whole genome shotgun (WGS) entry which is preliminary data.</text>
</comment>
<dbReference type="PROSITE" id="PS51266">
    <property type="entry name" value="ZF_CHY"/>
    <property type="match status" value="1"/>
</dbReference>
<dbReference type="PROSITE" id="PS50089">
    <property type="entry name" value="ZF_RING_2"/>
    <property type="match status" value="1"/>
</dbReference>
<dbReference type="PANTHER" id="PTHR47604">
    <property type="entry name" value="ADENYLYL CYCLASE"/>
    <property type="match status" value="1"/>
</dbReference>
<dbReference type="InterPro" id="IPR008913">
    <property type="entry name" value="Znf_CHY"/>
</dbReference>
<keyword evidence="3" id="KW-0862">Zinc</keyword>
<feature type="domain" description="RING-type" evidence="5">
    <location>
        <begin position="153"/>
        <end position="196"/>
    </location>
</feature>
<dbReference type="InterPro" id="IPR037274">
    <property type="entry name" value="Znf_CHY_sf"/>
</dbReference>
<dbReference type="SUPFAM" id="SSF161219">
    <property type="entry name" value="CHY zinc finger-like"/>
    <property type="match status" value="1"/>
</dbReference>
<evidence type="ECO:0000259" key="5">
    <source>
        <dbReference type="PROSITE" id="PS50089"/>
    </source>
</evidence>
<dbReference type="Gene3D" id="3.30.40.10">
    <property type="entry name" value="Zinc/RING finger domain, C3HC4 (zinc finger)"/>
    <property type="match status" value="1"/>
</dbReference>
<dbReference type="SUPFAM" id="SSF57850">
    <property type="entry name" value="RING/U-box"/>
    <property type="match status" value="1"/>
</dbReference>
<dbReference type="PANTHER" id="PTHR47604:SF1">
    <property type="entry name" value="ADENYLYL CYCLASE"/>
    <property type="match status" value="1"/>
</dbReference>
<dbReference type="EMBL" id="VAHF01000001">
    <property type="protein sequence ID" value="TXG71787.1"/>
    <property type="molecule type" value="Genomic_DNA"/>
</dbReference>
<keyword evidence="9" id="KW-1185">Reference proteome</keyword>
<accession>A0A5C7IQV4</accession>
<evidence type="ECO:0000256" key="2">
    <source>
        <dbReference type="ARBA" id="ARBA00022771"/>
    </source>
</evidence>
<evidence type="ECO:0008006" key="10">
    <source>
        <dbReference type="Google" id="ProtNLM"/>
    </source>
</evidence>
<keyword evidence="1" id="KW-0479">Metal-binding</keyword>